<evidence type="ECO:0000313" key="3">
    <source>
        <dbReference type="Proteomes" id="UP000230423"/>
    </source>
</evidence>
<keyword evidence="1" id="KW-0812">Transmembrane</keyword>
<sequence>MWSLWAEHRVRLRPYSMDEDNRRICIPGVAAAALSAVVFAKMRRSSLEVLLCGLSLFDVLVLLSTLLIYPAMNACQNEPNP</sequence>
<evidence type="ECO:0000313" key="2">
    <source>
        <dbReference type="EMBL" id="PIO61574.1"/>
    </source>
</evidence>
<proteinExistence type="predicted"/>
<organism evidence="2 3">
    <name type="scientific">Teladorsagia circumcincta</name>
    <name type="common">Brown stomach worm</name>
    <name type="synonym">Ostertagia circumcincta</name>
    <dbReference type="NCBI Taxonomy" id="45464"/>
    <lineage>
        <taxon>Eukaryota</taxon>
        <taxon>Metazoa</taxon>
        <taxon>Ecdysozoa</taxon>
        <taxon>Nematoda</taxon>
        <taxon>Chromadorea</taxon>
        <taxon>Rhabditida</taxon>
        <taxon>Rhabditina</taxon>
        <taxon>Rhabditomorpha</taxon>
        <taxon>Strongyloidea</taxon>
        <taxon>Trichostrongylidae</taxon>
        <taxon>Teladorsagia</taxon>
    </lineage>
</organism>
<name>A0A2G9TUB5_TELCI</name>
<protein>
    <submittedName>
        <fullName evidence="2">Uncharacterized protein</fullName>
    </submittedName>
</protein>
<dbReference type="AlphaFoldDB" id="A0A2G9TUB5"/>
<dbReference type="Proteomes" id="UP000230423">
    <property type="component" value="Unassembled WGS sequence"/>
</dbReference>
<gene>
    <name evidence="2" type="ORF">TELCIR_16898</name>
</gene>
<feature type="non-terminal residue" evidence="2">
    <location>
        <position position="81"/>
    </location>
</feature>
<accession>A0A2G9TUB5</accession>
<reference evidence="2 3" key="1">
    <citation type="submission" date="2015-09" db="EMBL/GenBank/DDBJ databases">
        <title>Draft genome of the parasitic nematode Teladorsagia circumcincta isolate WARC Sus (inbred).</title>
        <authorList>
            <person name="Mitreva M."/>
        </authorList>
    </citation>
    <scope>NUCLEOTIDE SEQUENCE [LARGE SCALE GENOMIC DNA]</scope>
    <source>
        <strain evidence="2 3">S</strain>
    </source>
</reference>
<evidence type="ECO:0000256" key="1">
    <source>
        <dbReference type="SAM" id="Phobius"/>
    </source>
</evidence>
<keyword evidence="3" id="KW-1185">Reference proteome</keyword>
<keyword evidence="1" id="KW-1133">Transmembrane helix</keyword>
<feature type="transmembrane region" description="Helical" evidence="1">
    <location>
        <begin position="49"/>
        <end position="72"/>
    </location>
</feature>
<keyword evidence="1" id="KW-0472">Membrane</keyword>
<dbReference type="EMBL" id="KZ353369">
    <property type="protein sequence ID" value="PIO61574.1"/>
    <property type="molecule type" value="Genomic_DNA"/>
</dbReference>